<sequence>MAPHRPRLARTLTLTHLLLLTTPTPALANPSPNPHLPFVINTWAGPFTAATDAAYHSLTDPSSAHSHTPALDAVQAGCAACEQRQCDGTVGFGGSPDEACETTLDALLMDGASMKSGAVAGLRRIRDAVAVARAVLDHTRHSLLVGDQAARFAVEMGLGPEGDLGTSESRRRCEEWRAGGCKGNYRVAVQPDPETSCGPYRPLSVAGGGMLASVVGDEGQASHDTISMVVIDGEGGMAAGTSTNGAAFKIPGRVGDGPIVGSGSYVDGDVGGCGATGDGDIMMRFLPCYQAVENLRLGMTPTEAAEDAVRRMLRKYPKISSGLVVVNNKAEHGAAGSGWTFTYAFRGGAMNATEVVTVPPLEAGSLAAAMRCAIHFFSGLLAAATAHAAGRTVWATPHESYSSSVGVLGCKVDTNRIAYWPASVDCTNICVSLSYEGRTVHLLRIDQSEGAYDVSYDAWNYLVTGFSATEKPTTGGAIAMHYEDADPSACADLIHTDGNKLPLSAPNSMNYLASCLSKDTWVGKNHILYNILDPICSWGNDEVCELDWPTANQAACPTQLGTPSVLSNAPVYNIQYMTGNKVLASNGQVVASGGASISPPSDLSQKSAGWIARGNVVPVMAMGMFAYWILGGI</sequence>
<evidence type="ECO:0000313" key="1">
    <source>
        <dbReference type="EMBL" id="KAH6623397.1"/>
    </source>
</evidence>
<proteinExistence type="predicted"/>
<accession>A0ACB7NYR1</accession>
<dbReference type="Proteomes" id="UP000724584">
    <property type="component" value="Unassembled WGS sequence"/>
</dbReference>
<gene>
    <name evidence="1" type="ORF">F5144DRAFT_550946</name>
</gene>
<name>A0ACB7NYR1_9PEZI</name>
<organism evidence="1 2">
    <name type="scientific">Chaetomium tenue</name>
    <dbReference type="NCBI Taxonomy" id="1854479"/>
    <lineage>
        <taxon>Eukaryota</taxon>
        <taxon>Fungi</taxon>
        <taxon>Dikarya</taxon>
        <taxon>Ascomycota</taxon>
        <taxon>Pezizomycotina</taxon>
        <taxon>Sordariomycetes</taxon>
        <taxon>Sordariomycetidae</taxon>
        <taxon>Sordariales</taxon>
        <taxon>Chaetomiaceae</taxon>
        <taxon>Chaetomium</taxon>
    </lineage>
</organism>
<reference evidence="1 2" key="1">
    <citation type="journal article" date="2021" name="Nat. Commun.">
        <title>Genetic determinants of endophytism in the Arabidopsis root mycobiome.</title>
        <authorList>
            <person name="Mesny F."/>
            <person name="Miyauchi S."/>
            <person name="Thiergart T."/>
            <person name="Pickel B."/>
            <person name="Atanasova L."/>
            <person name="Karlsson M."/>
            <person name="Huettel B."/>
            <person name="Barry K.W."/>
            <person name="Haridas S."/>
            <person name="Chen C."/>
            <person name="Bauer D."/>
            <person name="Andreopoulos W."/>
            <person name="Pangilinan J."/>
            <person name="LaButti K."/>
            <person name="Riley R."/>
            <person name="Lipzen A."/>
            <person name="Clum A."/>
            <person name="Drula E."/>
            <person name="Henrissat B."/>
            <person name="Kohler A."/>
            <person name="Grigoriev I.V."/>
            <person name="Martin F.M."/>
            <person name="Hacquard S."/>
        </authorList>
    </citation>
    <scope>NUCLEOTIDE SEQUENCE [LARGE SCALE GENOMIC DNA]</scope>
    <source>
        <strain evidence="1 2">MPI-SDFR-AT-0079</strain>
    </source>
</reference>
<evidence type="ECO:0000313" key="2">
    <source>
        <dbReference type="Proteomes" id="UP000724584"/>
    </source>
</evidence>
<dbReference type="EMBL" id="JAGIZQ010000006">
    <property type="protein sequence ID" value="KAH6623397.1"/>
    <property type="molecule type" value="Genomic_DNA"/>
</dbReference>
<keyword evidence="2" id="KW-1185">Reference proteome</keyword>
<protein>
    <submittedName>
        <fullName evidence="1">Nucleophile aminohydrolase</fullName>
    </submittedName>
</protein>
<comment type="caution">
    <text evidence="1">The sequence shown here is derived from an EMBL/GenBank/DDBJ whole genome shotgun (WGS) entry which is preliminary data.</text>
</comment>